<dbReference type="SMART" id="SM00387">
    <property type="entry name" value="HATPase_c"/>
    <property type="match status" value="1"/>
</dbReference>
<dbReference type="Pfam" id="PF00072">
    <property type="entry name" value="Response_reg"/>
    <property type="match status" value="1"/>
</dbReference>
<dbReference type="GO" id="GO:0000155">
    <property type="term" value="F:phosphorelay sensor kinase activity"/>
    <property type="evidence" value="ECO:0007669"/>
    <property type="project" value="InterPro"/>
</dbReference>
<dbReference type="InterPro" id="IPR003661">
    <property type="entry name" value="HisK_dim/P_dom"/>
</dbReference>
<evidence type="ECO:0000259" key="5">
    <source>
        <dbReference type="PROSITE" id="PS50110"/>
    </source>
</evidence>
<dbReference type="SUPFAM" id="SSF47384">
    <property type="entry name" value="Homodimeric domain of signal transducing histidine kinase"/>
    <property type="match status" value="1"/>
</dbReference>
<dbReference type="SUPFAM" id="SSF52172">
    <property type="entry name" value="CheY-like"/>
    <property type="match status" value="1"/>
</dbReference>
<evidence type="ECO:0000256" key="2">
    <source>
        <dbReference type="PROSITE-ProRule" id="PRU00169"/>
    </source>
</evidence>
<dbReference type="InterPro" id="IPR003594">
    <property type="entry name" value="HATPase_dom"/>
</dbReference>
<keyword evidence="1 2" id="KW-0597">Phosphoprotein</keyword>
<feature type="transmembrane region" description="Helical" evidence="3">
    <location>
        <begin position="116"/>
        <end position="138"/>
    </location>
</feature>
<keyword evidence="7" id="KW-1185">Reference proteome</keyword>
<feature type="modified residue" description="4-aspartylphosphate" evidence="2">
    <location>
        <position position="629"/>
    </location>
</feature>
<feature type="domain" description="Response regulatory" evidence="5">
    <location>
        <begin position="580"/>
        <end position="700"/>
    </location>
</feature>
<dbReference type="InterPro" id="IPR036890">
    <property type="entry name" value="HATPase_C_sf"/>
</dbReference>
<accession>A0A1R2CS18</accession>
<dbReference type="SMART" id="SM00448">
    <property type="entry name" value="REC"/>
    <property type="match status" value="1"/>
</dbReference>
<sequence length="709" mass="80759">MYFDRTTEEGKILETIRVHSAYKRLTIGMWSAIILSSIHLALEIAFNGVFTNFKGKFPMIFVLGYNYYFIGKICQQSKQVTMVFYMIVTELAQIVSPCLAFTYYPDSLIPCAQLSALLFVFYQSFMFTNTKILAFFSVKQIVIWGVFGYYYGMVTFSDPFIFIIGNSAVCIFYFMTNYCEYLKDVHLCKSKLKVQGMHKNILAIVEAISDSIIVLNQDNEVVFANTPAKDLLSNKAPEDFFKEFKYYRKYIQMNILQEKLFDRIKELFTGSLGEEMNFGIVFKDDELIEWRGKLIEWDNMLSIILCGRNVTHLVKMEKESVENQYKSALLRTVSHELRTPTTAVISITQIIESSNELSKENAERLDVIKNSCTYQLCLINDLLDYAQILSGCLKISKTFFNINQLLLDCLKIISIQLKERNISLELVSNELPETIYSDPYRIKQIILNLLSNARKFTMNGSIVLEAFYSCNTLRIKCIDTGIGISEEKIPLLFKQFGKVEDSFNLNPQGVGLGLVISNMLVKELGGEGIIVNSEVGKGSCFFFVLPIQNTSNSAILDIAEENTKITIPSICTKTILSKNEILIVDDTYFNIIALVSILKTEGILCTYAFNGQDALNKVKEKHFSCILMDCEMPVLDGWETTTKIHELFENKEINFIPPIIACTAHTTEVIKAKCNQSGMDDIIMKPCPTEILLSKLKYWMLKGQGYINS</sequence>
<evidence type="ECO:0000313" key="7">
    <source>
        <dbReference type="Proteomes" id="UP000187209"/>
    </source>
</evidence>
<dbReference type="AlphaFoldDB" id="A0A1R2CS18"/>
<dbReference type="InterPro" id="IPR004358">
    <property type="entry name" value="Sig_transdc_His_kin-like_C"/>
</dbReference>
<evidence type="ECO:0000256" key="1">
    <source>
        <dbReference type="ARBA" id="ARBA00022553"/>
    </source>
</evidence>
<name>A0A1R2CS18_9CILI</name>
<dbReference type="CDD" id="cd17546">
    <property type="entry name" value="REC_hyHK_CKI1_RcsC-like"/>
    <property type="match status" value="1"/>
</dbReference>
<keyword evidence="3" id="KW-0472">Membrane</keyword>
<dbReference type="Pfam" id="PF02518">
    <property type="entry name" value="HATPase_c"/>
    <property type="match status" value="1"/>
</dbReference>
<feature type="transmembrane region" description="Helical" evidence="3">
    <location>
        <begin position="53"/>
        <end position="70"/>
    </location>
</feature>
<dbReference type="PANTHER" id="PTHR43719">
    <property type="entry name" value="TWO-COMPONENT HISTIDINE KINASE"/>
    <property type="match status" value="1"/>
</dbReference>
<dbReference type="Gene3D" id="3.30.565.10">
    <property type="entry name" value="Histidine kinase-like ATPase, C-terminal domain"/>
    <property type="match status" value="1"/>
</dbReference>
<keyword evidence="3" id="KW-0812">Transmembrane</keyword>
<dbReference type="OrthoDB" id="297207at2759"/>
<feature type="transmembrane region" description="Helical" evidence="3">
    <location>
        <begin position="82"/>
        <end position="104"/>
    </location>
</feature>
<dbReference type="SMART" id="SM00388">
    <property type="entry name" value="HisKA"/>
    <property type="match status" value="1"/>
</dbReference>
<dbReference type="SUPFAM" id="SSF55874">
    <property type="entry name" value="ATPase domain of HSP90 chaperone/DNA topoisomerase II/histidine kinase"/>
    <property type="match status" value="1"/>
</dbReference>
<dbReference type="CDD" id="cd00082">
    <property type="entry name" value="HisKA"/>
    <property type="match status" value="1"/>
</dbReference>
<dbReference type="InterPro" id="IPR005467">
    <property type="entry name" value="His_kinase_dom"/>
</dbReference>
<comment type="caution">
    <text evidence="6">The sequence shown here is derived from an EMBL/GenBank/DDBJ whole genome shotgun (WGS) entry which is preliminary data.</text>
</comment>
<keyword evidence="3" id="KW-1133">Transmembrane helix</keyword>
<evidence type="ECO:0000259" key="4">
    <source>
        <dbReference type="PROSITE" id="PS50109"/>
    </source>
</evidence>
<feature type="transmembrane region" description="Helical" evidence="3">
    <location>
        <begin position="150"/>
        <end position="175"/>
    </location>
</feature>
<evidence type="ECO:0000313" key="6">
    <source>
        <dbReference type="EMBL" id="OMJ91819.1"/>
    </source>
</evidence>
<dbReference type="PRINTS" id="PR00344">
    <property type="entry name" value="BCTRLSENSOR"/>
</dbReference>
<proteinExistence type="predicted"/>
<dbReference type="Gene3D" id="3.40.50.2300">
    <property type="match status" value="1"/>
</dbReference>
<dbReference type="Proteomes" id="UP000187209">
    <property type="component" value="Unassembled WGS sequence"/>
</dbReference>
<gene>
    <name evidence="6" type="ORF">SteCoe_5608</name>
</gene>
<feature type="domain" description="Histidine kinase" evidence="4">
    <location>
        <begin position="332"/>
        <end position="549"/>
    </location>
</feature>
<dbReference type="InterPro" id="IPR011006">
    <property type="entry name" value="CheY-like_superfamily"/>
</dbReference>
<dbReference type="InterPro" id="IPR050956">
    <property type="entry name" value="2C_system_His_kinase"/>
</dbReference>
<reference evidence="6 7" key="1">
    <citation type="submission" date="2016-11" db="EMBL/GenBank/DDBJ databases">
        <title>The macronuclear genome of Stentor coeruleus: a giant cell with tiny introns.</title>
        <authorList>
            <person name="Slabodnick M."/>
            <person name="Ruby J.G."/>
            <person name="Reiff S.B."/>
            <person name="Swart E.C."/>
            <person name="Gosai S."/>
            <person name="Prabakaran S."/>
            <person name="Witkowska E."/>
            <person name="Larue G.E."/>
            <person name="Fisher S."/>
            <person name="Freeman R.M."/>
            <person name="Gunawardena J."/>
            <person name="Chu W."/>
            <person name="Stover N.A."/>
            <person name="Gregory B.D."/>
            <person name="Nowacki M."/>
            <person name="Derisi J."/>
            <person name="Roy S.W."/>
            <person name="Marshall W.F."/>
            <person name="Sood P."/>
        </authorList>
    </citation>
    <scope>NUCLEOTIDE SEQUENCE [LARGE SCALE GENOMIC DNA]</scope>
    <source>
        <strain evidence="6">WM001</strain>
    </source>
</reference>
<dbReference type="PANTHER" id="PTHR43719:SF28">
    <property type="entry name" value="PEROXIDE STRESS-ACTIVATED HISTIDINE KINASE MAK1-RELATED"/>
    <property type="match status" value="1"/>
</dbReference>
<evidence type="ECO:0008006" key="8">
    <source>
        <dbReference type="Google" id="ProtNLM"/>
    </source>
</evidence>
<dbReference type="InterPro" id="IPR036097">
    <property type="entry name" value="HisK_dim/P_sf"/>
</dbReference>
<dbReference type="InterPro" id="IPR001789">
    <property type="entry name" value="Sig_transdc_resp-reg_receiver"/>
</dbReference>
<organism evidence="6 7">
    <name type="scientific">Stentor coeruleus</name>
    <dbReference type="NCBI Taxonomy" id="5963"/>
    <lineage>
        <taxon>Eukaryota</taxon>
        <taxon>Sar</taxon>
        <taxon>Alveolata</taxon>
        <taxon>Ciliophora</taxon>
        <taxon>Postciliodesmatophora</taxon>
        <taxon>Heterotrichea</taxon>
        <taxon>Heterotrichida</taxon>
        <taxon>Stentoridae</taxon>
        <taxon>Stentor</taxon>
    </lineage>
</organism>
<feature type="transmembrane region" description="Helical" evidence="3">
    <location>
        <begin position="21"/>
        <end position="41"/>
    </location>
</feature>
<dbReference type="EMBL" id="MPUH01000074">
    <property type="protein sequence ID" value="OMJ91819.1"/>
    <property type="molecule type" value="Genomic_DNA"/>
</dbReference>
<dbReference type="Pfam" id="PF00512">
    <property type="entry name" value="HisKA"/>
    <property type="match status" value="1"/>
</dbReference>
<dbReference type="PROSITE" id="PS50109">
    <property type="entry name" value="HIS_KIN"/>
    <property type="match status" value="1"/>
</dbReference>
<dbReference type="PROSITE" id="PS50110">
    <property type="entry name" value="RESPONSE_REGULATORY"/>
    <property type="match status" value="1"/>
</dbReference>
<protein>
    <recommendedName>
        <fullName evidence="8">Histidine kinase</fullName>
    </recommendedName>
</protein>
<evidence type="ECO:0000256" key="3">
    <source>
        <dbReference type="SAM" id="Phobius"/>
    </source>
</evidence>
<dbReference type="Gene3D" id="1.10.287.130">
    <property type="match status" value="1"/>
</dbReference>